<evidence type="ECO:0000256" key="2">
    <source>
        <dbReference type="PROSITE-ProRule" id="PRU00703"/>
    </source>
</evidence>
<dbReference type="KEGG" id="ncu:F0U83_03450"/>
<dbReference type="CDD" id="cd02205">
    <property type="entry name" value="CBS_pair_SF"/>
    <property type="match status" value="1"/>
</dbReference>
<dbReference type="RefSeq" id="WP_138986538.1">
    <property type="nucleotide sequence ID" value="NZ_CP043869.1"/>
</dbReference>
<accession>A0A5P1R874</accession>
<dbReference type="PANTHER" id="PTHR43080">
    <property type="entry name" value="CBS DOMAIN-CONTAINING PROTEIN CBSX3, MITOCHONDRIAL"/>
    <property type="match status" value="1"/>
</dbReference>
<dbReference type="PROSITE" id="PS51371">
    <property type="entry name" value="CBS"/>
    <property type="match status" value="2"/>
</dbReference>
<evidence type="ECO:0000313" key="6">
    <source>
        <dbReference type="Proteomes" id="UP000324760"/>
    </source>
</evidence>
<proteinExistence type="predicted"/>
<gene>
    <name evidence="5" type="ORF">F0U83_03450</name>
</gene>
<feature type="domain" description="CBS" evidence="4">
    <location>
        <begin position="92"/>
        <end position="149"/>
    </location>
</feature>
<feature type="domain" description="CBS" evidence="4">
    <location>
        <begin position="153"/>
        <end position="210"/>
    </location>
</feature>
<dbReference type="InterPro" id="IPR051257">
    <property type="entry name" value="Diverse_CBS-Domain"/>
</dbReference>
<evidence type="ECO:0000313" key="5">
    <source>
        <dbReference type="EMBL" id="QEQ95834.1"/>
    </source>
</evidence>
<organism evidence="5 6">
    <name type="scientific">Neptunomonas concharum</name>
    <dbReference type="NCBI Taxonomy" id="1031538"/>
    <lineage>
        <taxon>Bacteria</taxon>
        <taxon>Pseudomonadati</taxon>
        <taxon>Pseudomonadota</taxon>
        <taxon>Gammaproteobacteria</taxon>
        <taxon>Oceanospirillales</taxon>
        <taxon>Oceanospirillaceae</taxon>
        <taxon>Neptunomonas</taxon>
    </lineage>
</organism>
<dbReference type="Pfam" id="PF00571">
    <property type="entry name" value="CBS"/>
    <property type="match status" value="2"/>
</dbReference>
<dbReference type="PANTHER" id="PTHR43080:SF2">
    <property type="entry name" value="CBS DOMAIN-CONTAINING PROTEIN"/>
    <property type="match status" value="1"/>
</dbReference>
<dbReference type="Gene3D" id="3.10.580.10">
    <property type="entry name" value="CBS-domain"/>
    <property type="match status" value="1"/>
</dbReference>
<dbReference type="EMBL" id="CP043869">
    <property type="protein sequence ID" value="QEQ95834.1"/>
    <property type="molecule type" value="Genomic_DNA"/>
</dbReference>
<name>A0A5P1R874_9GAMM</name>
<evidence type="ECO:0000259" key="4">
    <source>
        <dbReference type="PROSITE" id="PS51371"/>
    </source>
</evidence>
<evidence type="ECO:0000256" key="1">
    <source>
        <dbReference type="ARBA" id="ARBA00023122"/>
    </source>
</evidence>
<reference evidence="5 6" key="1">
    <citation type="journal article" date="2019" name="Biochem. Eng. J.">
        <title>Metabolic engineering of the marine bacteria Neptunomonas concharum for the production of acetoin and meso-2,3-butanediol from acetate.</title>
        <authorList>
            <person name="Li W."/>
            <person name="Pu N."/>
            <person name="Liu C.-X."/>
            <person name="Yuan Q.-P."/>
            <person name="Li Z.-J."/>
        </authorList>
    </citation>
    <scope>NUCLEOTIDE SEQUENCE [LARGE SCALE GENOMIC DNA]</scope>
    <source>
        <strain evidence="5 6">JCM17730</strain>
    </source>
</reference>
<dbReference type="OrthoDB" id="5801368at2"/>
<feature type="region of interest" description="Disordered" evidence="3">
    <location>
        <begin position="50"/>
        <end position="77"/>
    </location>
</feature>
<protein>
    <submittedName>
        <fullName evidence="5">CBS domain-containing protein</fullName>
    </submittedName>
</protein>
<sequence>MALIVIDHGNRIKTPVRSLFPARGVDSTTQAKAAHDSAGVEKQVHADGEPFSHFLGTDANNPHNEAQPDTYSPTKPDQRLAHHKRLKAAQIMTHPVHTISREATFKTVWSRMQELHISHLMVTDAQEHPVGIISRTDIIEHGKDSPVSIANFFTKQLIAALPDTDVAVISATFIEYEINAIPVFNENEQLLGIVCRSDLLRLLISGAHIEGWA</sequence>
<dbReference type="InterPro" id="IPR046342">
    <property type="entry name" value="CBS_dom_sf"/>
</dbReference>
<dbReference type="InterPro" id="IPR000644">
    <property type="entry name" value="CBS_dom"/>
</dbReference>
<dbReference type="AlphaFoldDB" id="A0A5P1R874"/>
<keyword evidence="6" id="KW-1185">Reference proteome</keyword>
<dbReference type="SMART" id="SM00116">
    <property type="entry name" value="CBS"/>
    <property type="match status" value="2"/>
</dbReference>
<dbReference type="SUPFAM" id="SSF54631">
    <property type="entry name" value="CBS-domain pair"/>
    <property type="match status" value="1"/>
</dbReference>
<evidence type="ECO:0000256" key="3">
    <source>
        <dbReference type="SAM" id="MobiDB-lite"/>
    </source>
</evidence>
<keyword evidence="1 2" id="KW-0129">CBS domain</keyword>
<feature type="compositionally biased region" description="Polar residues" evidence="3">
    <location>
        <begin position="58"/>
        <end position="75"/>
    </location>
</feature>
<dbReference type="Proteomes" id="UP000324760">
    <property type="component" value="Chromosome"/>
</dbReference>